<dbReference type="EMBL" id="JBHRSV010000016">
    <property type="protein sequence ID" value="MFC2926261.1"/>
    <property type="molecule type" value="Genomic_DNA"/>
</dbReference>
<name>A0ABV6ZXZ6_9PROT</name>
<gene>
    <name evidence="2" type="ORF">ACFOOR_09090</name>
</gene>
<feature type="transmembrane region" description="Helical" evidence="1">
    <location>
        <begin position="48"/>
        <end position="72"/>
    </location>
</feature>
<feature type="transmembrane region" description="Helical" evidence="1">
    <location>
        <begin position="138"/>
        <end position="158"/>
    </location>
</feature>
<keyword evidence="1" id="KW-0472">Membrane</keyword>
<evidence type="ECO:0000313" key="2">
    <source>
        <dbReference type="EMBL" id="MFC2926261.1"/>
    </source>
</evidence>
<dbReference type="RefSeq" id="WP_343164573.1">
    <property type="nucleotide sequence ID" value="NZ_JBHRSV010000016.1"/>
</dbReference>
<keyword evidence="3" id="KW-1185">Reference proteome</keyword>
<proteinExistence type="predicted"/>
<keyword evidence="1" id="KW-1133">Transmembrane helix</keyword>
<sequence length="171" mass="18353">MSFFYRGRSGRIAERSPAMLRLATTTALAAYPAGALLMVLSPESGSPAAVWGDIAGLALIVVALLAVATFAASRQQRIAGEEQGRLDEFELALRLRARGFAYNVFTALVLIGVVYLGIASDVNASGRADLWVPQGYDHWNGVFWGVLLYAFVLPTAWLSWTLPAPPPADEA</sequence>
<comment type="caution">
    <text evidence="2">The sequence shown here is derived from an EMBL/GenBank/DDBJ whole genome shotgun (WGS) entry which is preliminary data.</text>
</comment>
<dbReference type="Proteomes" id="UP001595379">
    <property type="component" value="Unassembled WGS sequence"/>
</dbReference>
<protein>
    <recommendedName>
        <fullName evidence="4">DUF2178 domain-containing protein</fullName>
    </recommendedName>
</protein>
<feature type="transmembrane region" description="Helical" evidence="1">
    <location>
        <begin position="20"/>
        <end position="42"/>
    </location>
</feature>
<reference evidence="3" key="1">
    <citation type="journal article" date="2019" name="Int. J. Syst. Evol. Microbiol.">
        <title>The Global Catalogue of Microorganisms (GCM) 10K type strain sequencing project: providing services to taxonomists for standard genome sequencing and annotation.</title>
        <authorList>
            <consortium name="The Broad Institute Genomics Platform"/>
            <consortium name="The Broad Institute Genome Sequencing Center for Infectious Disease"/>
            <person name="Wu L."/>
            <person name="Ma J."/>
        </authorList>
    </citation>
    <scope>NUCLEOTIDE SEQUENCE [LARGE SCALE GENOMIC DNA]</scope>
    <source>
        <strain evidence="3">KCTC 52487</strain>
    </source>
</reference>
<accession>A0ABV6ZXZ6</accession>
<evidence type="ECO:0008006" key="4">
    <source>
        <dbReference type="Google" id="ProtNLM"/>
    </source>
</evidence>
<evidence type="ECO:0000256" key="1">
    <source>
        <dbReference type="SAM" id="Phobius"/>
    </source>
</evidence>
<keyword evidence="1" id="KW-0812">Transmembrane</keyword>
<organism evidence="2 3">
    <name type="scientific">Hyphobacterium vulgare</name>
    <dbReference type="NCBI Taxonomy" id="1736751"/>
    <lineage>
        <taxon>Bacteria</taxon>
        <taxon>Pseudomonadati</taxon>
        <taxon>Pseudomonadota</taxon>
        <taxon>Alphaproteobacteria</taxon>
        <taxon>Maricaulales</taxon>
        <taxon>Maricaulaceae</taxon>
        <taxon>Hyphobacterium</taxon>
    </lineage>
</organism>
<evidence type="ECO:0000313" key="3">
    <source>
        <dbReference type="Proteomes" id="UP001595379"/>
    </source>
</evidence>
<feature type="transmembrane region" description="Helical" evidence="1">
    <location>
        <begin position="100"/>
        <end position="118"/>
    </location>
</feature>